<dbReference type="InterPro" id="IPR013325">
    <property type="entry name" value="RNA_pol_sigma_r2"/>
</dbReference>
<feature type="chain" id="PRO_5035586237" description="RNA polymerase sigma-70 region 2 domain-containing protein" evidence="2">
    <location>
        <begin position="22"/>
        <end position="299"/>
    </location>
</feature>
<dbReference type="Pfam" id="PF04542">
    <property type="entry name" value="Sigma70_r2"/>
    <property type="match status" value="1"/>
</dbReference>
<dbReference type="EMBL" id="HBIU01019324">
    <property type="protein sequence ID" value="CAE0630283.1"/>
    <property type="molecule type" value="Transcribed_RNA"/>
</dbReference>
<dbReference type="InterPro" id="IPR013324">
    <property type="entry name" value="RNA_pol_sigma_r3/r4-like"/>
</dbReference>
<evidence type="ECO:0000313" key="4">
    <source>
        <dbReference type="EMBL" id="CAE0630282.1"/>
    </source>
</evidence>
<feature type="signal peptide" evidence="2">
    <location>
        <begin position="1"/>
        <end position="21"/>
    </location>
</feature>
<evidence type="ECO:0000259" key="3">
    <source>
        <dbReference type="Pfam" id="PF04542"/>
    </source>
</evidence>
<dbReference type="GO" id="GO:0003700">
    <property type="term" value="F:DNA-binding transcription factor activity"/>
    <property type="evidence" value="ECO:0007669"/>
    <property type="project" value="InterPro"/>
</dbReference>
<organism evidence="4">
    <name type="scientific">Heterosigma akashiwo</name>
    <name type="common">Chromophytic alga</name>
    <name type="synonym">Heterosigma carterae</name>
    <dbReference type="NCBI Taxonomy" id="2829"/>
    <lineage>
        <taxon>Eukaryota</taxon>
        <taxon>Sar</taxon>
        <taxon>Stramenopiles</taxon>
        <taxon>Ochrophyta</taxon>
        <taxon>Raphidophyceae</taxon>
        <taxon>Chattonellales</taxon>
        <taxon>Chattonellaceae</taxon>
        <taxon>Heterosigma</taxon>
    </lineage>
</organism>
<comment type="similarity">
    <text evidence="1">Belongs to the sigma-70 factor family.</text>
</comment>
<keyword evidence="2" id="KW-0732">Signal</keyword>
<evidence type="ECO:0000256" key="1">
    <source>
        <dbReference type="ARBA" id="ARBA00007788"/>
    </source>
</evidence>
<dbReference type="SUPFAM" id="SSF88946">
    <property type="entry name" value="Sigma2 domain of RNA polymerase sigma factors"/>
    <property type="match status" value="1"/>
</dbReference>
<evidence type="ECO:0000256" key="2">
    <source>
        <dbReference type="SAM" id="SignalP"/>
    </source>
</evidence>
<evidence type="ECO:0000313" key="5">
    <source>
        <dbReference type="EMBL" id="CAE0630283.1"/>
    </source>
</evidence>
<dbReference type="AlphaFoldDB" id="A0A6V1PTC9"/>
<dbReference type="Gene3D" id="1.20.120.1810">
    <property type="match status" value="1"/>
</dbReference>
<sequence length="299" mass="32917">MAKTMFLPLVICLALLAQVHSFSAVTPPPPRAVAARSTSLPKMIDAAAGGIDDFEQMKQKEIKKIRRIQAIQDMCNKSYKTSSFALVKQAQFIDKLLNVNENFCVAVGREPTIEEWAAECDVPKIAFQRYITTGFTAKVHFLDNNMPLVKKAVRNYVANGGDLGELSIPELQQEAIFGLIGALETYNPSRASGQDGQFSSYATYWIRTSIRMAVAKKTSLMQFPTSTLIELDRILSARPGLVAQLGGPPSDTQLAKHLGLSVEKLRYYQIYLKDSPLDSMATLIEKRQSSAPGKARAAV</sequence>
<dbReference type="InterPro" id="IPR007627">
    <property type="entry name" value="RNA_pol_sigma70_r2"/>
</dbReference>
<accession>A0A6V1PTC9</accession>
<protein>
    <recommendedName>
        <fullName evidence="3">RNA polymerase sigma-70 region 2 domain-containing protein</fullName>
    </recommendedName>
</protein>
<gene>
    <name evidence="4" type="ORF">HAKA00212_LOCUS8978</name>
    <name evidence="5" type="ORF">HAKA00212_LOCUS8979</name>
</gene>
<reference evidence="4" key="1">
    <citation type="submission" date="2021-01" db="EMBL/GenBank/DDBJ databases">
        <authorList>
            <person name="Corre E."/>
            <person name="Pelletier E."/>
            <person name="Niang G."/>
            <person name="Scheremetjew M."/>
            <person name="Finn R."/>
            <person name="Kale V."/>
            <person name="Holt S."/>
            <person name="Cochrane G."/>
            <person name="Meng A."/>
            <person name="Brown T."/>
            <person name="Cohen L."/>
        </authorList>
    </citation>
    <scope>NUCLEOTIDE SEQUENCE</scope>
    <source>
        <strain evidence="4">CCMP3107</strain>
    </source>
</reference>
<dbReference type="SUPFAM" id="SSF88659">
    <property type="entry name" value="Sigma3 and sigma4 domains of RNA polymerase sigma factors"/>
    <property type="match status" value="1"/>
</dbReference>
<name>A0A6V1PTC9_HETAK</name>
<proteinExistence type="inferred from homology"/>
<dbReference type="GO" id="GO:0006352">
    <property type="term" value="P:DNA-templated transcription initiation"/>
    <property type="evidence" value="ECO:0007669"/>
    <property type="project" value="InterPro"/>
</dbReference>
<dbReference type="PANTHER" id="PTHR30603:SF47">
    <property type="entry name" value="RNA POLYMERASE SIGMA FACTOR SIGD, CHLOROPLASTIC"/>
    <property type="match status" value="1"/>
</dbReference>
<dbReference type="InterPro" id="IPR050239">
    <property type="entry name" value="Sigma-70_RNA_pol_init_factors"/>
</dbReference>
<dbReference type="PANTHER" id="PTHR30603">
    <property type="entry name" value="RNA POLYMERASE SIGMA FACTOR RPO"/>
    <property type="match status" value="1"/>
</dbReference>
<feature type="domain" description="RNA polymerase sigma-70 region 2" evidence="3">
    <location>
        <begin position="144"/>
        <end position="217"/>
    </location>
</feature>
<dbReference type="EMBL" id="HBIU01019323">
    <property type="protein sequence ID" value="CAE0630282.1"/>
    <property type="molecule type" value="Transcribed_RNA"/>
</dbReference>